<dbReference type="GO" id="GO:0000981">
    <property type="term" value="F:DNA-binding transcription factor activity, RNA polymerase II-specific"/>
    <property type="evidence" value="ECO:0007669"/>
    <property type="project" value="TreeGrafter"/>
</dbReference>
<gene>
    <name evidence="6" type="ORF">OEA41_009885</name>
</gene>
<dbReference type="Pfam" id="PF14737">
    <property type="entry name" value="DUF4470"/>
    <property type="match status" value="1"/>
</dbReference>
<evidence type="ECO:0000313" key="6">
    <source>
        <dbReference type="EMBL" id="KAK3166760.1"/>
    </source>
</evidence>
<organism evidence="6 7">
    <name type="scientific">Lepraria neglecta</name>
    <dbReference type="NCBI Taxonomy" id="209136"/>
    <lineage>
        <taxon>Eukaryota</taxon>
        <taxon>Fungi</taxon>
        <taxon>Dikarya</taxon>
        <taxon>Ascomycota</taxon>
        <taxon>Pezizomycotina</taxon>
        <taxon>Lecanoromycetes</taxon>
        <taxon>OSLEUM clade</taxon>
        <taxon>Lecanoromycetidae</taxon>
        <taxon>Lecanorales</taxon>
        <taxon>Lecanorineae</taxon>
        <taxon>Stereocaulaceae</taxon>
        <taxon>Lepraria</taxon>
    </lineage>
</organism>
<dbReference type="EMBL" id="JASNWA010000011">
    <property type="protein sequence ID" value="KAK3166760.1"/>
    <property type="molecule type" value="Genomic_DNA"/>
</dbReference>
<keyword evidence="2 4" id="KW-0863">Zinc-finger</keyword>
<name>A0AAD9YVH8_9LECA</name>
<dbReference type="Pfam" id="PF01753">
    <property type="entry name" value="zf-MYND"/>
    <property type="match status" value="1"/>
</dbReference>
<evidence type="ECO:0000259" key="5">
    <source>
        <dbReference type="PROSITE" id="PS50865"/>
    </source>
</evidence>
<keyword evidence="3" id="KW-0862">Zinc</keyword>
<proteinExistence type="predicted"/>
<dbReference type="SUPFAM" id="SSF144232">
    <property type="entry name" value="HIT/MYND zinc finger-like"/>
    <property type="match status" value="1"/>
</dbReference>
<dbReference type="PROSITE" id="PS01360">
    <property type="entry name" value="ZF_MYND_1"/>
    <property type="match status" value="1"/>
</dbReference>
<dbReference type="InterPro" id="IPR024119">
    <property type="entry name" value="TF_DEAF-1"/>
</dbReference>
<evidence type="ECO:0000256" key="3">
    <source>
        <dbReference type="ARBA" id="ARBA00022833"/>
    </source>
</evidence>
<evidence type="ECO:0000256" key="1">
    <source>
        <dbReference type="ARBA" id="ARBA00022723"/>
    </source>
</evidence>
<dbReference type="GO" id="GO:0005634">
    <property type="term" value="C:nucleus"/>
    <property type="evidence" value="ECO:0007669"/>
    <property type="project" value="TreeGrafter"/>
</dbReference>
<comment type="caution">
    <text evidence="6">The sequence shown here is derived from an EMBL/GenBank/DDBJ whole genome shotgun (WGS) entry which is preliminary data.</text>
</comment>
<keyword evidence="7" id="KW-1185">Reference proteome</keyword>
<keyword evidence="1" id="KW-0479">Metal-binding</keyword>
<reference evidence="6" key="1">
    <citation type="submission" date="2022-11" db="EMBL/GenBank/DDBJ databases">
        <title>Chromosomal genome sequence assembly and mating type (MAT) locus characterization of the leprose asexual lichenized fungus Lepraria neglecta (Nyl.) Erichsen.</title>
        <authorList>
            <person name="Allen J.L."/>
            <person name="Pfeffer B."/>
        </authorList>
    </citation>
    <scope>NUCLEOTIDE SEQUENCE</scope>
    <source>
        <strain evidence="6">Allen 5258</strain>
    </source>
</reference>
<feature type="domain" description="MYND-type" evidence="5">
    <location>
        <begin position="1168"/>
        <end position="1211"/>
    </location>
</feature>
<dbReference type="AlphaFoldDB" id="A0AAD9YVH8"/>
<dbReference type="GO" id="GO:0008270">
    <property type="term" value="F:zinc ion binding"/>
    <property type="evidence" value="ECO:0007669"/>
    <property type="project" value="UniProtKB-KW"/>
</dbReference>
<dbReference type="PROSITE" id="PS50865">
    <property type="entry name" value="ZF_MYND_2"/>
    <property type="match status" value="1"/>
</dbReference>
<dbReference type="Gene3D" id="6.10.140.2220">
    <property type="match status" value="1"/>
</dbReference>
<dbReference type="InterPro" id="IPR027974">
    <property type="entry name" value="DUF4470"/>
</dbReference>
<accession>A0AAD9YVH8</accession>
<evidence type="ECO:0000256" key="4">
    <source>
        <dbReference type="PROSITE-ProRule" id="PRU00134"/>
    </source>
</evidence>
<evidence type="ECO:0000256" key="2">
    <source>
        <dbReference type="ARBA" id="ARBA00022771"/>
    </source>
</evidence>
<dbReference type="PANTHER" id="PTHR10237:SF15">
    <property type="entry name" value="LD37257P"/>
    <property type="match status" value="1"/>
</dbReference>
<dbReference type="PANTHER" id="PTHR10237">
    <property type="entry name" value="DEFORMED EPIDERMAL AUTOREGULATORY FACTOR 1 HOMOLOG SUPPRESSIN"/>
    <property type="match status" value="1"/>
</dbReference>
<protein>
    <recommendedName>
        <fullName evidence="5">MYND-type domain-containing protein</fullName>
    </recommendedName>
</protein>
<dbReference type="InterPro" id="IPR002893">
    <property type="entry name" value="Znf_MYND"/>
</dbReference>
<evidence type="ECO:0000313" key="7">
    <source>
        <dbReference type="Proteomes" id="UP001276659"/>
    </source>
</evidence>
<sequence>MLTPAAVNLVSFFYPTGNTPALSLTQNIPREHPANVLCLGCGDVRNILFTAHADGESDRRLDVTCCDIEKAIVARNILLLSLLIDTVDDHDVETVWNLYYHFYLDEKSLRLLRIQAKKLHDFAASMQTWHSSQYGKQFRICDIGTLIKVRQMWNFYSLNEKNTSFKMQFESMIQKAKKAKDTLAHGVVLTGFRSAVPAHLNSLEHLSQIYEHYWENGRGVHTDTFTLHYGTDPLLGFHLATAYAPLASTSPLRPETLESSPLRKLVEVARITFRAWANSFRRITCRNILTLRFVVGDAIAFCHALQHKRITGHIHSANLYRDGHHVELLVLDGEDYDNGTAPLCFNCIDTSNLVDHVGILNLLIATSPLLEHGVAASLYTEIIVRKEKTYKDLIDGLLCGHFPTVSILLGLFPVEYYTNASAVSTIDEILFNTATSSATRNLPGIVDSEMRQMFVRLTWKRPVALPTSASLPAIRLDGVGLAYVFYNVYLRMFQGEDLGHMFSHINLLALQKQSLLQYHRASYVSFLRLVKSRVATNWNEVMSILLNLIENNSNIRMGMNYMQEFYLYLHLLDLYCVDTLSRHYNCDGIAGTTGDIRDWRHMPPVVTVTLKIPRAKLRVFTSLEPLKLGTPTVHCVVQSPQASATGQWQNLFAAIQLSFGEVTTTGTPHSEAFKIHITEDEHGWNGKSPLLVSFYCPTWILLQEPRTATVAFGVQSTPHSAGLFINTLGTSLKVFETCLGDEKQVFVTKTLPNLLGTISVGGFLDSDVAGHEVPNPDARTIVSADVNNSTGQIISLTGRLEILSEEARIALRNGAHITTVWVSPCNFVVTIGDGRFRFNLDFPGPILDTKKKIRIARKSSYIEVLAPLADSVDWPSFPPSFMYPVFLDGDRKNPVSWNAPRLDLDTLPVLDLTQHAKLQWLITHTSLMFSDHESALRTTGESSSMYTEQSSNPAVRLSFKSSLFVVFMRFTRLQGGPTRATVFGINNIETSAGLHLLLIPSMLRLDPGGRTVVLDTAVLPLYDELMPRPEIRQFLADLSRVGILQLNVDDAALRTWKSVLPAMVERCRATWAHREDCAYVVGSEQRIPLSVESGQNPLCTCGNGKLPPGFVSADVPRWNHVAKYAVRAAVAPSFSIPYVETCGRSTVGPGNERGPGGATTVAASVDECCVCGRDKARDKTGGLLTCGRCRRVRYCSHECQREDWKEHKKVCA</sequence>
<dbReference type="Proteomes" id="UP001276659">
    <property type="component" value="Unassembled WGS sequence"/>
</dbReference>